<sequence length="706" mass="78533">MKLDLGLKLNPAHHLPIIYQSEASECSLACLAMMARYYRYDIDLYHIRKKINVTLNGLTLTGVNGVAMELGFNSRAIRLDMDEFSEIKLPIILHWNFNHYVVLKSIQGDKYTIHDPADGIRVLSKAEFSKRFTGVALELWPSSTFEEKKERQKVSIGSLVGNVVGLKGIVARILLVALALELLSLAVPLFGQWVIDNVIPSSDRSLLLILSFGFLIVCLMVGAVKVIREWYILHASIHISLQWSINLYRKLLSLPIDFFEKRHAGDVVSKFNSFRRIQETISSALLGALFDGVMAVGMLILMVIYSSSLTMITVAATLLYIVIRTMLISPLRHATEKFIVTSANSDNHFLETIRGVRSIKMNGMDDSRKSSWFNLAVDLANAEANSRKLHILYDFANSLIFGSQAILVLAVGAQLVMSQSLSIGMLMAYVAYSSQFISRVASFVDVVVSMKMLSVHCERLADIALNESEDYQDAGKTNRQIGAYSISVDGLNFRYSENDSPILSDVSFNVAEGESVAIIGPSGCGKTTLLKILTGILKPTSGKIMFGDVDVSKVKLKQLRGLVSVVMQDDQLLSGSIKDNIVMFSAQHDSERMIEVCRLAGIHSQILDMPMQYYTLVGDMGTTLSGGQKQRILLARALYQQPRFLFLDEATSHLDVDSERCVNDAIRKMRITRLIIAHRPETIKSADRVIDLSKINEATDREIACV</sequence>
<evidence type="ECO:0000259" key="11">
    <source>
        <dbReference type="PROSITE" id="PS50990"/>
    </source>
</evidence>
<name>A0ABQ3H400_9NEIS</name>
<dbReference type="Gene3D" id="3.90.70.10">
    <property type="entry name" value="Cysteine proteinases"/>
    <property type="match status" value="1"/>
</dbReference>
<dbReference type="InterPro" id="IPR017871">
    <property type="entry name" value="ABC_transporter-like_CS"/>
</dbReference>
<dbReference type="PANTHER" id="PTHR24221:SF606">
    <property type="entry name" value="COLICIN V SECRETION-PROCESSING ATP-BINDING PROTEIN"/>
    <property type="match status" value="1"/>
</dbReference>
<keyword evidence="3 8" id="KW-0812">Transmembrane</keyword>
<dbReference type="InterPro" id="IPR005074">
    <property type="entry name" value="Peptidase_C39"/>
</dbReference>
<evidence type="ECO:0000256" key="5">
    <source>
        <dbReference type="ARBA" id="ARBA00022840"/>
    </source>
</evidence>
<feature type="transmembrane region" description="Helical" evidence="8">
    <location>
        <begin position="284"/>
        <end position="305"/>
    </location>
</feature>
<evidence type="ECO:0000256" key="4">
    <source>
        <dbReference type="ARBA" id="ARBA00022741"/>
    </source>
</evidence>
<evidence type="ECO:0000256" key="2">
    <source>
        <dbReference type="ARBA" id="ARBA00022475"/>
    </source>
</evidence>
<dbReference type="CDD" id="cd18567">
    <property type="entry name" value="ABC_6TM_CvaB_RaxB_like"/>
    <property type="match status" value="1"/>
</dbReference>
<dbReference type="EMBL" id="BMYO01000011">
    <property type="protein sequence ID" value="GHD69310.1"/>
    <property type="molecule type" value="Genomic_DNA"/>
</dbReference>
<feature type="transmembrane region" description="Helical" evidence="8">
    <location>
        <begin position="173"/>
        <end position="195"/>
    </location>
</feature>
<dbReference type="Proteomes" id="UP000604737">
    <property type="component" value="Unassembled WGS sequence"/>
</dbReference>
<accession>A0ABQ3H400</accession>
<feature type="domain" description="ABC transporter" evidence="9">
    <location>
        <begin position="486"/>
        <end position="706"/>
    </location>
</feature>
<dbReference type="InterPro" id="IPR003593">
    <property type="entry name" value="AAA+_ATPase"/>
</dbReference>
<dbReference type="Pfam" id="PF00005">
    <property type="entry name" value="ABC_tran"/>
    <property type="match status" value="1"/>
</dbReference>
<dbReference type="SUPFAM" id="SSF90123">
    <property type="entry name" value="ABC transporter transmembrane region"/>
    <property type="match status" value="1"/>
</dbReference>
<feature type="transmembrane region" description="Helical" evidence="8">
    <location>
        <begin position="395"/>
        <end position="417"/>
    </location>
</feature>
<dbReference type="InterPro" id="IPR036640">
    <property type="entry name" value="ABC1_TM_sf"/>
</dbReference>
<gene>
    <name evidence="12" type="ORF">GCM10007350_35920</name>
</gene>
<keyword evidence="13" id="KW-1185">Reference proteome</keyword>
<dbReference type="InterPro" id="IPR027417">
    <property type="entry name" value="P-loop_NTPase"/>
</dbReference>
<evidence type="ECO:0000256" key="3">
    <source>
        <dbReference type="ARBA" id="ARBA00022692"/>
    </source>
</evidence>
<proteinExistence type="predicted"/>
<feature type="domain" description="Peptidase C39" evidence="11">
    <location>
        <begin position="20"/>
        <end position="139"/>
    </location>
</feature>
<keyword evidence="2" id="KW-1003">Cell membrane</keyword>
<evidence type="ECO:0000313" key="12">
    <source>
        <dbReference type="EMBL" id="GHD69310.1"/>
    </source>
</evidence>
<evidence type="ECO:0000259" key="10">
    <source>
        <dbReference type="PROSITE" id="PS50929"/>
    </source>
</evidence>
<dbReference type="PROSITE" id="PS50929">
    <property type="entry name" value="ABC_TM1F"/>
    <property type="match status" value="1"/>
</dbReference>
<keyword evidence="6 8" id="KW-1133">Transmembrane helix</keyword>
<reference evidence="13" key="1">
    <citation type="journal article" date="2019" name="Int. J. Syst. Evol. Microbiol.">
        <title>The Global Catalogue of Microorganisms (GCM) 10K type strain sequencing project: providing services to taxonomists for standard genome sequencing and annotation.</title>
        <authorList>
            <consortium name="The Broad Institute Genomics Platform"/>
            <consortium name="The Broad Institute Genome Sequencing Center for Infectious Disease"/>
            <person name="Wu L."/>
            <person name="Ma J."/>
        </authorList>
    </citation>
    <scope>NUCLEOTIDE SEQUENCE [LARGE SCALE GENOMIC DNA]</scope>
    <source>
        <strain evidence="13">KCTC 23701</strain>
    </source>
</reference>
<evidence type="ECO:0000313" key="13">
    <source>
        <dbReference type="Proteomes" id="UP000604737"/>
    </source>
</evidence>
<dbReference type="Gene3D" id="3.40.50.300">
    <property type="entry name" value="P-loop containing nucleotide triphosphate hydrolases"/>
    <property type="match status" value="1"/>
</dbReference>
<feature type="domain" description="ABC transmembrane type-1" evidence="10">
    <location>
        <begin position="173"/>
        <end position="452"/>
    </location>
</feature>
<evidence type="ECO:0000256" key="7">
    <source>
        <dbReference type="ARBA" id="ARBA00023136"/>
    </source>
</evidence>
<organism evidence="12 13">
    <name type="scientific">Jeongeupia chitinilytica</name>
    <dbReference type="NCBI Taxonomy" id="1041641"/>
    <lineage>
        <taxon>Bacteria</taxon>
        <taxon>Pseudomonadati</taxon>
        <taxon>Pseudomonadota</taxon>
        <taxon>Betaproteobacteria</taxon>
        <taxon>Neisseriales</taxon>
        <taxon>Chitinibacteraceae</taxon>
        <taxon>Jeongeupia</taxon>
    </lineage>
</organism>
<dbReference type="PANTHER" id="PTHR24221">
    <property type="entry name" value="ATP-BINDING CASSETTE SUB-FAMILY B"/>
    <property type="match status" value="1"/>
</dbReference>
<evidence type="ECO:0000256" key="8">
    <source>
        <dbReference type="SAM" id="Phobius"/>
    </source>
</evidence>
<dbReference type="Gene3D" id="1.20.1560.10">
    <property type="entry name" value="ABC transporter type 1, transmembrane domain"/>
    <property type="match status" value="1"/>
</dbReference>
<evidence type="ECO:0000256" key="6">
    <source>
        <dbReference type="ARBA" id="ARBA00022989"/>
    </source>
</evidence>
<dbReference type="PROSITE" id="PS00211">
    <property type="entry name" value="ABC_TRANSPORTER_1"/>
    <property type="match status" value="1"/>
</dbReference>
<evidence type="ECO:0000259" key="9">
    <source>
        <dbReference type="PROSITE" id="PS50893"/>
    </source>
</evidence>
<feature type="transmembrane region" description="Helical" evidence="8">
    <location>
        <begin position="311"/>
        <end position="329"/>
    </location>
</feature>
<dbReference type="SUPFAM" id="SSF52540">
    <property type="entry name" value="P-loop containing nucleoside triphosphate hydrolases"/>
    <property type="match status" value="1"/>
</dbReference>
<dbReference type="PROSITE" id="PS50893">
    <property type="entry name" value="ABC_TRANSPORTER_2"/>
    <property type="match status" value="1"/>
</dbReference>
<evidence type="ECO:0000256" key="1">
    <source>
        <dbReference type="ARBA" id="ARBA00004651"/>
    </source>
</evidence>
<comment type="caution">
    <text evidence="12">The sequence shown here is derived from an EMBL/GenBank/DDBJ whole genome shotgun (WGS) entry which is preliminary data.</text>
</comment>
<keyword evidence="5" id="KW-0067">ATP-binding</keyword>
<protein>
    <submittedName>
        <fullName evidence="12">Toxin transporter</fullName>
    </submittedName>
</protein>
<comment type="subcellular location">
    <subcellularLocation>
        <location evidence="1">Cell membrane</location>
        <topology evidence="1">Multi-pass membrane protein</topology>
    </subcellularLocation>
</comment>
<dbReference type="Pfam" id="PF03412">
    <property type="entry name" value="Peptidase_C39"/>
    <property type="match status" value="1"/>
</dbReference>
<dbReference type="InterPro" id="IPR039421">
    <property type="entry name" value="Type_1_exporter"/>
</dbReference>
<dbReference type="InterPro" id="IPR011527">
    <property type="entry name" value="ABC1_TM_dom"/>
</dbReference>
<dbReference type="Pfam" id="PF00664">
    <property type="entry name" value="ABC_membrane"/>
    <property type="match status" value="1"/>
</dbReference>
<dbReference type="PROSITE" id="PS50990">
    <property type="entry name" value="PEPTIDASE_C39"/>
    <property type="match status" value="1"/>
</dbReference>
<dbReference type="InterPro" id="IPR003439">
    <property type="entry name" value="ABC_transporter-like_ATP-bd"/>
</dbReference>
<keyword evidence="7 8" id="KW-0472">Membrane</keyword>
<dbReference type="SMART" id="SM00382">
    <property type="entry name" value="AAA"/>
    <property type="match status" value="1"/>
</dbReference>
<keyword evidence="4" id="KW-0547">Nucleotide-binding</keyword>
<dbReference type="RefSeq" id="WP_189462342.1">
    <property type="nucleotide sequence ID" value="NZ_BMYO01000011.1"/>
</dbReference>
<feature type="transmembrane region" description="Helical" evidence="8">
    <location>
        <begin position="207"/>
        <end position="227"/>
    </location>
</feature>